<organism evidence="1 2">
    <name type="scientific">Nocardia suismassiliense</name>
    <dbReference type="NCBI Taxonomy" id="2077092"/>
    <lineage>
        <taxon>Bacteria</taxon>
        <taxon>Bacillati</taxon>
        <taxon>Actinomycetota</taxon>
        <taxon>Actinomycetes</taxon>
        <taxon>Mycobacteriales</taxon>
        <taxon>Nocardiaceae</taxon>
        <taxon>Nocardia</taxon>
    </lineage>
</organism>
<sequence length="382" mass="41139">MRRARLQRRHGLTAQPFSSVAEAIRSVVAFHATDPATVYLGLAARLAPGPAENLSAEVFGSGNFVKTHAMRRTVFVVSRADVPKLRAAVVLDLAAKERRAILQLLTSADLGEAWLKSVTDSICAVLADGVPRSGAALGKLEPRLTQQVRAPGRASAKWVSVGSRVLGLLAMDGQIERGGPVGSWQSNQVTWLRSADSAPVDRTAACEWLLASYLTQYGPATLEDMAWWTGWGKGLLTRTLTQIDARPVEFEHGGTGMVFSDDAAADGLVDTGRAVLLPSLDPSVMGWKHRDWYLDPSMAARLIDRTGNIGPTVWWGGAVVGGWGQDARRIVRWEPLAPLTASARTAIAAEADRVMHFLAGRTVSPRFRTPLEQHLAAQAGTE</sequence>
<protein>
    <submittedName>
        <fullName evidence="1">DNA glycosylase AlkZ-like family protein</fullName>
    </submittedName>
</protein>
<gene>
    <name evidence="1" type="ORF">ACFYV7_30200</name>
</gene>
<dbReference type="PANTHER" id="PTHR38479:SF2">
    <property type="entry name" value="WINGED HELIX DNA-BINDING DOMAIN-CONTAINING PROTEIN"/>
    <property type="match status" value="1"/>
</dbReference>
<evidence type="ECO:0000313" key="2">
    <source>
        <dbReference type="Proteomes" id="UP001601948"/>
    </source>
</evidence>
<dbReference type="EMBL" id="JBIAPI010000009">
    <property type="protein sequence ID" value="MFF3227103.1"/>
    <property type="molecule type" value="Genomic_DNA"/>
</dbReference>
<reference evidence="1 2" key="1">
    <citation type="submission" date="2024-10" db="EMBL/GenBank/DDBJ databases">
        <title>The Natural Products Discovery Center: Release of the First 8490 Sequenced Strains for Exploring Actinobacteria Biosynthetic Diversity.</title>
        <authorList>
            <person name="Kalkreuter E."/>
            <person name="Kautsar S.A."/>
            <person name="Yang D."/>
            <person name="Bader C.D."/>
            <person name="Teijaro C.N."/>
            <person name="Fluegel L."/>
            <person name="Davis C.M."/>
            <person name="Simpson J.R."/>
            <person name="Lauterbach L."/>
            <person name="Steele A.D."/>
            <person name="Gui C."/>
            <person name="Meng S."/>
            <person name="Li G."/>
            <person name="Viehrig K."/>
            <person name="Ye F."/>
            <person name="Su P."/>
            <person name="Kiefer A.F."/>
            <person name="Nichols A."/>
            <person name="Cepeda A.J."/>
            <person name="Yan W."/>
            <person name="Fan B."/>
            <person name="Jiang Y."/>
            <person name="Adhikari A."/>
            <person name="Zheng C.-J."/>
            <person name="Schuster L."/>
            <person name="Cowan T.M."/>
            <person name="Smanski M.J."/>
            <person name="Chevrette M.G."/>
            <person name="De Carvalho L.P.S."/>
            <person name="Shen B."/>
        </authorList>
    </citation>
    <scope>NUCLEOTIDE SEQUENCE [LARGE SCALE GENOMIC DNA]</scope>
    <source>
        <strain evidence="1 2">NPDC003040</strain>
    </source>
</reference>
<comment type="caution">
    <text evidence="1">The sequence shown here is derived from an EMBL/GenBank/DDBJ whole genome shotgun (WGS) entry which is preliminary data.</text>
</comment>
<dbReference type="RefSeq" id="WP_387722897.1">
    <property type="nucleotide sequence ID" value="NZ_JBIAPI010000009.1"/>
</dbReference>
<dbReference type="Proteomes" id="UP001601948">
    <property type="component" value="Unassembled WGS sequence"/>
</dbReference>
<dbReference type="Pfam" id="PF06224">
    <property type="entry name" value="AlkZ-like"/>
    <property type="match status" value="1"/>
</dbReference>
<dbReference type="InterPro" id="IPR009351">
    <property type="entry name" value="AlkZ-like"/>
</dbReference>
<evidence type="ECO:0000313" key="1">
    <source>
        <dbReference type="EMBL" id="MFF3227103.1"/>
    </source>
</evidence>
<accession>A0ABW6R2T5</accession>
<name>A0ABW6R2T5_9NOCA</name>
<dbReference type="PANTHER" id="PTHR38479">
    <property type="entry name" value="LMO0824 PROTEIN"/>
    <property type="match status" value="1"/>
</dbReference>
<keyword evidence="2" id="KW-1185">Reference proteome</keyword>
<proteinExistence type="predicted"/>